<evidence type="ECO:0000256" key="3">
    <source>
        <dbReference type="ARBA" id="ARBA00022803"/>
    </source>
</evidence>
<feature type="repeat" description="TPR" evidence="7">
    <location>
        <begin position="192"/>
        <end position="225"/>
    </location>
</feature>
<feature type="region of interest" description="Disordered" evidence="8">
    <location>
        <begin position="608"/>
        <end position="664"/>
    </location>
</feature>
<keyword evidence="3 7" id="KW-0802">TPR repeat</keyword>
<evidence type="ECO:0000256" key="6">
    <source>
        <dbReference type="ARBA" id="ARBA00025750"/>
    </source>
</evidence>
<evidence type="ECO:0000313" key="9">
    <source>
        <dbReference type="Proteomes" id="UP000504603"/>
    </source>
</evidence>
<accession>A0A6J1CF35</accession>
<feature type="compositionally biased region" description="Low complexity" evidence="8">
    <location>
        <begin position="485"/>
        <end position="496"/>
    </location>
</feature>
<dbReference type="InterPro" id="IPR019734">
    <property type="entry name" value="TPR_rpt"/>
</dbReference>
<feature type="region of interest" description="Disordered" evidence="8">
    <location>
        <begin position="543"/>
        <end position="588"/>
    </location>
</feature>
<evidence type="ECO:0000256" key="7">
    <source>
        <dbReference type="PROSITE-ProRule" id="PRU00339"/>
    </source>
</evidence>
<dbReference type="PROSITE" id="PS50005">
    <property type="entry name" value="TPR"/>
    <property type="match status" value="1"/>
</dbReference>
<feature type="compositionally biased region" description="Polar residues" evidence="8">
    <location>
        <begin position="469"/>
        <end position="484"/>
    </location>
</feature>
<feature type="compositionally biased region" description="Acidic residues" evidence="8">
    <location>
        <begin position="624"/>
        <end position="646"/>
    </location>
</feature>
<dbReference type="OrthoDB" id="1620277at2759"/>
<keyword evidence="4" id="KW-0175">Coiled coil</keyword>
<dbReference type="AlphaFoldDB" id="A0A6J1CF35"/>
<feature type="compositionally biased region" description="Polar residues" evidence="8">
    <location>
        <begin position="282"/>
        <end position="306"/>
    </location>
</feature>
<evidence type="ECO:0000313" key="10">
    <source>
        <dbReference type="RefSeq" id="XP_022139857.1"/>
    </source>
</evidence>
<proteinExistence type="inferred from homology"/>
<feature type="region of interest" description="Disordered" evidence="8">
    <location>
        <begin position="1"/>
        <end position="46"/>
    </location>
</feature>
<dbReference type="PANTHER" id="PTHR36326">
    <property type="entry name" value="PROTEIN POLLENLESS 3-LIKE 2"/>
    <property type="match status" value="1"/>
</dbReference>
<organism evidence="9 10">
    <name type="scientific">Momordica charantia</name>
    <name type="common">Bitter gourd</name>
    <name type="synonym">Balsam pear</name>
    <dbReference type="NCBI Taxonomy" id="3673"/>
    <lineage>
        <taxon>Eukaryota</taxon>
        <taxon>Viridiplantae</taxon>
        <taxon>Streptophyta</taxon>
        <taxon>Embryophyta</taxon>
        <taxon>Tracheophyta</taxon>
        <taxon>Spermatophyta</taxon>
        <taxon>Magnoliopsida</taxon>
        <taxon>eudicotyledons</taxon>
        <taxon>Gunneridae</taxon>
        <taxon>Pentapetalae</taxon>
        <taxon>rosids</taxon>
        <taxon>fabids</taxon>
        <taxon>Cucurbitales</taxon>
        <taxon>Cucurbitaceae</taxon>
        <taxon>Momordiceae</taxon>
        <taxon>Momordica</taxon>
    </lineage>
</organism>
<keyword evidence="5" id="KW-0539">Nucleus</keyword>
<dbReference type="KEGG" id="mcha:111010669"/>
<name>A0A6J1CF35_MOMCH</name>
<comment type="subcellular location">
    <subcellularLocation>
        <location evidence="1">Nucleus</location>
    </subcellularLocation>
</comment>
<evidence type="ECO:0000256" key="4">
    <source>
        <dbReference type="ARBA" id="ARBA00023054"/>
    </source>
</evidence>
<feature type="region of interest" description="Disordered" evidence="8">
    <location>
        <begin position="445"/>
        <end position="498"/>
    </location>
</feature>
<dbReference type="Proteomes" id="UP000504603">
    <property type="component" value="Unplaced"/>
</dbReference>
<dbReference type="PANTHER" id="PTHR36326:SF4">
    <property type="entry name" value="PROTEIN POLLENLESS 3-LIKE 1"/>
    <property type="match status" value="1"/>
</dbReference>
<keyword evidence="2" id="KW-0677">Repeat</keyword>
<feature type="compositionally biased region" description="Basic and acidic residues" evidence="8">
    <location>
        <begin position="560"/>
        <end position="569"/>
    </location>
</feature>
<protein>
    <submittedName>
        <fullName evidence="10">Uncharacterized protein LOC111010669 isoform X1</fullName>
    </submittedName>
</protein>
<dbReference type="InterPro" id="IPR011990">
    <property type="entry name" value="TPR-like_helical_dom_sf"/>
</dbReference>
<gene>
    <name evidence="10" type="primary">LOC111010669</name>
</gene>
<dbReference type="RefSeq" id="XP_022139857.1">
    <property type="nucleotide sequence ID" value="XM_022284165.1"/>
</dbReference>
<dbReference type="GO" id="GO:0005634">
    <property type="term" value="C:nucleus"/>
    <property type="evidence" value="ECO:0007669"/>
    <property type="project" value="UniProtKB-SubCell"/>
</dbReference>
<dbReference type="Gene3D" id="1.25.40.10">
    <property type="entry name" value="Tetratricopeptide repeat domain"/>
    <property type="match status" value="1"/>
</dbReference>
<feature type="compositionally biased region" description="Polar residues" evidence="8">
    <location>
        <begin position="543"/>
        <end position="557"/>
    </location>
</feature>
<reference evidence="10" key="1">
    <citation type="submission" date="2025-08" db="UniProtKB">
        <authorList>
            <consortium name="RefSeq"/>
        </authorList>
    </citation>
    <scope>IDENTIFICATION</scope>
    <source>
        <strain evidence="10">OHB3-1</strain>
    </source>
</reference>
<feature type="region of interest" description="Disordered" evidence="8">
    <location>
        <begin position="723"/>
        <end position="765"/>
    </location>
</feature>
<feature type="region of interest" description="Disordered" evidence="8">
    <location>
        <begin position="274"/>
        <end position="306"/>
    </location>
</feature>
<evidence type="ECO:0000256" key="8">
    <source>
        <dbReference type="SAM" id="MobiDB-lite"/>
    </source>
</evidence>
<dbReference type="InterPro" id="IPR044961">
    <property type="entry name" value="MS5/SDI1"/>
</dbReference>
<dbReference type="SUPFAM" id="SSF48452">
    <property type="entry name" value="TPR-like"/>
    <property type="match status" value="1"/>
</dbReference>
<evidence type="ECO:0000256" key="2">
    <source>
        <dbReference type="ARBA" id="ARBA00022737"/>
    </source>
</evidence>
<keyword evidence="9" id="KW-1185">Reference proteome</keyword>
<feature type="compositionally biased region" description="Basic residues" evidence="8">
    <location>
        <begin position="445"/>
        <end position="464"/>
    </location>
</feature>
<dbReference type="GeneID" id="111010669"/>
<evidence type="ECO:0000256" key="1">
    <source>
        <dbReference type="ARBA" id="ARBA00004123"/>
    </source>
</evidence>
<comment type="similarity">
    <text evidence="6">Belongs to the MS5 protein family.</text>
</comment>
<sequence length="786" mass="88469">MWTNNGKNNFPGRGFSTPPPSWKSRPFRPSKTTPFSERKRSAPNSVNKSNLFHVVHKVPAGDSPYVKAKQVQLIDKDPTKAVSLFWAAINAGDRVDSALKDMAVVMKQLDRSDEAIEAIKSFRHLCPYDSQESIDNVLIELYKRSGRIEEEINMLQCKLRQIEEGTVFGGKRTKAARSQGKKVQITIEQEKSRVLGNLAWAFLQLDNVCVAEDYYRKALSLEADNNKKCNLAICLILTNRLTEAKSLLQTVRASSGGKQMEESYAKSFERASHMLAEKESKSSSNSTGQEEDNSSGSTTHKAQPCVSQLTASTKWTHDDEEMYMNENSRDDHHWDHNCCENKEDICGVGDRDLQNKSSGAVYSSHNYLNCDKWSEGSCIENPLKMNSCIPIEMKGNRNLDGLFRLVGERFNCSTLYSSPTPAKSNVEVPLTQPKNCFWEFNNRHRAKERKQRKGTTGRSNRRKVLFPNPSMNDQSNDNFFSTDASSESEGTETNSNYKTKYRSAAPDAGELEVPFTQPRSCSWGSINGARKAECIDRFPISSSRKLSFEPPTSTENIQELADRSLERSKLSRAVSDEPEDLDADWKQTSCENNSMKIKEEHITVDQKFKHNSSTVGGKKSWADMVEEEEEDGDDEKEDNTEEEEESSSGGCTGDWSISISSSSDEEFNDENLNCNILLQNLGPIYQVEEIKFDSLDLKDGARDSADIVSSRNRAVRRPLYFDEQPTLDSGDNHRSSPLPLTTELSCNSEQGNSRRETTMGGENVSLARGNRLQVFQEMTVHQELQL</sequence>
<evidence type="ECO:0000256" key="5">
    <source>
        <dbReference type="ARBA" id="ARBA00023242"/>
    </source>
</evidence>
<feature type="compositionally biased region" description="Polar residues" evidence="8">
    <location>
        <begin position="738"/>
        <end position="751"/>
    </location>
</feature>